<evidence type="ECO:0000256" key="1">
    <source>
        <dbReference type="ARBA" id="ARBA00023015"/>
    </source>
</evidence>
<evidence type="ECO:0000256" key="4">
    <source>
        <dbReference type="PROSITE-ProRule" id="PRU00335"/>
    </source>
</evidence>
<dbReference type="InterPro" id="IPR001647">
    <property type="entry name" value="HTH_TetR"/>
</dbReference>
<dbReference type="EMBL" id="AVPJ01000018">
    <property type="protein sequence ID" value="KGN30547.1"/>
    <property type="molecule type" value="Genomic_DNA"/>
</dbReference>
<feature type="DNA-binding region" description="H-T-H motif" evidence="4">
    <location>
        <begin position="32"/>
        <end position="51"/>
    </location>
</feature>
<dbReference type="InterPro" id="IPR009057">
    <property type="entry name" value="Homeodomain-like_sf"/>
</dbReference>
<dbReference type="Pfam" id="PF00440">
    <property type="entry name" value="TetR_N"/>
    <property type="match status" value="1"/>
</dbReference>
<keyword evidence="3" id="KW-0804">Transcription</keyword>
<proteinExistence type="predicted"/>
<dbReference type="eggNOG" id="COG1309">
    <property type="taxonomic scope" value="Bacteria"/>
</dbReference>
<evidence type="ECO:0000256" key="2">
    <source>
        <dbReference type="ARBA" id="ARBA00023125"/>
    </source>
</evidence>
<evidence type="ECO:0000313" key="6">
    <source>
        <dbReference type="EMBL" id="KGN30547.1"/>
    </source>
</evidence>
<accession>A0A0A0J359</accession>
<dbReference type="Proteomes" id="UP000030002">
    <property type="component" value="Unassembled WGS sequence"/>
</dbReference>
<dbReference type="SUPFAM" id="SSF46689">
    <property type="entry name" value="Homeodomain-like"/>
    <property type="match status" value="1"/>
</dbReference>
<evidence type="ECO:0000313" key="7">
    <source>
        <dbReference type="Proteomes" id="UP000030002"/>
    </source>
</evidence>
<keyword evidence="2 4" id="KW-0238">DNA-binding</keyword>
<dbReference type="STRING" id="1385520.N802_06940"/>
<dbReference type="AlphaFoldDB" id="A0A0A0J359"/>
<keyword evidence="7" id="KW-1185">Reference proteome</keyword>
<evidence type="ECO:0000256" key="3">
    <source>
        <dbReference type="ARBA" id="ARBA00023163"/>
    </source>
</evidence>
<evidence type="ECO:0000259" key="5">
    <source>
        <dbReference type="PROSITE" id="PS50977"/>
    </source>
</evidence>
<sequence>MTARADAAAATGERILDAALAVFWEKPTDHVVLADIADRAGVTVQTVLRRFGNREGLIVAAAERSASTIGAQRNAARVGDIEDIVRVLLDHYEELGPGVLRMLAAEESSPGLRDIIENGRTFHRDWCERCFAPFLADLTPAARTRRVAQLAAICDVYVWKVLRHDNGLTRRQTHTALVDLLDRLTSPAAPPAPEEP</sequence>
<organism evidence="6 7">
    <name type="scientific">Knoellia sinensis KCTC 19936</name>
    <dbReference type="NCBI Taxonomy" id="1385520"/>
    <lineage>
        <taxon>Bacteria</taxon>
        <taxon>Bacillati</taxon>
        <taxon>Actinomycetota</taxon>
        <taxon>Actinomycetes</taxon>
        <taxon>Micrococcales</taxon>
        <taxon>Intrasporangiaceae</taxon>
        <taxon>Knoellia</taxon>
    </lineage>
</organism>
<reference evidence="6 7" key="1">
    <citation type="submission" date="2013-08" db="EMBL/GenBank/DDBJ databases">
        <title>The genome sequence of Knoellia sinensis.</title>
        <authorList>
            <person name="Zhu W."/>
            <person name="Wang G."/>
        </authorList>
    </citation>
    <scope>NUCLEOTIDE SEQUENCE [LARGE SCALE GENOMIC DNA]</scope>
    <source>
        <strain evidence="6 7">KCTC 19936</strain>
    </source>
</reference>
<name>A0A0A0J359_9MICO</name>
<dbReference type="PRINTS" id="PR00455">
    <property type="entry name" value="HTHTETR"/>
</dbReference>
<keyword evidence="1" id="KW-0805">Transcription regulation</keyword>
<feature type="domain" description="HTH tetR-type" evidence="5">
    <location>
        <begin position="9"/>
        <end position="69"/>
    </location>
</feature>
<dbReference type="PROSITE" id="PS50977">
    <property type="entry name" value="HTH_TETR_2"/>
    <property type="match status" value="1"/>
</dbReference>
<gene>
    <name evidence="6" type="ORF">N802_06940</name>
</gene>
<protein>
    <recommendedName>
        <fullName evidence="5">HTH tetR-type domain-containing protein</fullName>
    </recommendedName>
</protein>
<comment type="caution">
    <text evidence="6">The sequence shown here is derived from an EMBL/GenBank/DDBJ whole genome shotgun (WGS) entry which is preliminary data.</text>
</comment>
<dbReference type="GO" id="GO:0000976">
    <property type="term" value="F:transcription cis-regulatory region binding"/>
    <property type="evidence" value="ECO:0007669"/>
    <property type="project" value="TreeGrafter"/>
</dbReference>
<dbReference type="Gene3D" id="1.10.357.10">
    <property type="entry name" value="Tetracycline Repressor, domain 2"/>
    <property type="match status" value="1"/>
</dbReference>
<dbReference type="GO" id="GO:0003700">
    <property type="term" value="F:DNA-binding transcription factor activity"/>
    <property type="evidence" value="ECO:0007669"/>
    <property type="project" value="TreeGrafter"/>
</dbReference>
<dbReference type="PANTHER" id="PTHR30055">
    <property type="entry name" value="HTH-TYPE TRANSCRIPTIONAL REGULATOR RUTR"/>
    <property type="match status" value="1"/>
</dbReference>
<dbReference type="InterPro" id="IPR050109">
    <property type="entry name" value="HTH-type_TetR-like_transc_reg"/>
</dbReference>
<dbReference type="PANTHER" id="PTHR30055:SF234">
    <property type="entry name" value="HTH-TYPE TRANSCRIPTIONAL REGULATOR BETI"/>
    <property type="match status" value="1"/>
</dbReference>